<gene>
    <name evidence="7" type="ORF">DL762_000686</name>
</gene>
<dbReference type="InterPro" id="IPR050390">
    <property type="entry name" value="C5-Methyltransferase"/>
</dbReference>
<proteinExistence type="inferred from homology"/>
<evidence type="ECO:0000256" key="6">
    <source>
        <dbReference type="SAM" id="MobiDB-lite"/>
    </source>
</evidence>
<keyword evidence="2 5" id="KW-0489">Methyltransferase</keyword>
<evidence type="ECO:0000256" key="5">
    <source>
        <dbReference type="PROSITE-ProRule" id="PRU01016"/>
    </source>
</evidence>
<sequence>MHLEPIIISDDDGDEERQEEHLAPGISTVIDLTGDGSSYKLRVPSATSSLHSAPPLGCLLSQYRYCGELLQSDVTVEIPAIPELHQASFLYIKSIIHERGRGIFLSGLPLTRTRHLRGMLPRLRNELCLIHEVSNDDGRPAEEQALIKLEVTKVIGIRALYFTNADFPQKRYPQGIHSTISEVEQKGILVCRWRYTLVYRNRPARGKSQPPEEFCLEHLSRKDASSATYRVSDLKRRNIWRGGKTRGGAFHPHRPADREFTVDVEVEPDLACPSESEDPWEDRRPQQQYTFADMFCGAGGASCGAEMAGFLVKLGCDNSPHACETYRHRFSSSELRQMDIFQFILEDADSTLRVDVMHLSPPCQFWSPAHTIPGENDDANIASLFSCHELIKKLRPRLFTLEQTFGILHPRFEHYFNALIHGFTQYGYSVRWKIVNLLIWGCPSNRRRLIMIGSCPGEKLPPFPPPTHSGSPQPGDGTRPYVTVREALRKIRPENTMQYPLHSCWRERWCPDIPLQRTITCSGGIGNYHYSGRRYFNLREYATLQGFPVDYEFRSSNVKKQIGNAFPPCVVKTLYKHIERWLLSTDHIRCLEDENDGFSGSEETKSIDAHVLEVDSDEDNDQPEYLGQRILSSSTGSPVSDGYSSRPHEMGFGIRGRRDFTFPACIDANQGHHITYVDLTGPIDLT</sequence>
<dbReference type="PROSITE" id="PS51679">
    <property type="entry name" value="SAM_MT_C5"/>
    <property type="match status" value="1"/>
</dbReference>
<protein>
    <recommendedName>
        <fullName evidence="1">DNA (cytosine-5-)-methyltransferase</fullName>
        <ecNumber evidence="1">2.1.1.37</ecNumber>
    </recommendedName>
</protein>
<evidence type="ECO:0000256" key="1">
    <source>
        <dbReference type="ARBA" id="ARBA00011975"/>
    </source>
</evidence>
<comment type="similarity">
    <text evidence="5">Belongs to the class I-like SAM-binding methyltransferase superfamily. C5-methyltransferase family.</text>
</comment>
<name>A0ABY0HME7_9PEZI</name>
<dbReference type="InterPro" id="IPR001525">
    <property type="entry name" value="C5_MeTfrase"/>
</dbReference>
<accession>A0ABY0HME7</accession>
<dbReference type="EMBL" id="QJNS01000012">
    <property type="protein sequence ID" value="RYO94176.1"/>
    <property type="molecule type" value="Genomic_DNA"/>
</dbReference>
<evidence type="ECO:0000256" key="4">
    <source>
        <dbReference type="ARBA" id="ARBA00022691"/>
    </source>
</evidence>
<comment type="caution">
    <text evidence="7">The sequence shown here is derived from an EMBL/GenBank/DDBJ whole genome shotgun (WGS) entry which is preliminary data.</text>
</comment>
<keyword evidence="4 5" id="KW-0949">S-adenosyl-L-methionine</keyword>
<dbReference type="SUPFAM" id="SSF53335">
    <property type="entry name" value="S-adenosyl-L-methionine-dependent methyltransferases"/>
    <property type="match status" value="1"/>
</dbReference>
<evidence type="ECO:0000256" key="3">
    <source>
        <dbReference type="ARBA" id="ARBA00022679"/>
    </source>
</evidence>
<evidence type="ECO:0000256" key="2">
    <source>
        <dbReference type="ARBA" id="ARBA00022603"/>
    </source>
</evidence>
<evidence type="ECO:0000313" key="8">
    <source>
        <dbReference type="Proteomes" id="UP000294003"/>
    </source>
</evidence>
<evidence type="ECO:0000313" key="7">
    <source>
        <dbReference type="EMBL" id="RYO94176.1"/>
    </source>
</evidence>
<reference evidence="7 8" key="1">
    <citation type="submission" date="2018-06" db="EMBL/GenBank/DDBJ databases">
        <title>Complete Genomes of Monosporascus.</title>
        <authorList>
            <person name="Robinson A.J."/>
            <person name="Natvig D.O."/>
        </authorList>
    </citation>
    <scope>NUCLEOTIDE SEQUENCE [LARGE SCALE GENOMIC DNA]</scope>
    <source>
        <strain evidence="7 8">CBS 609.92</strain>
    </source>
</reference>
<dbReference type="Proteomes" id="UP000294003">
    <property type="component" value="Unassembled WGS sequence"/>
</dbReference>
<feature type="region of interest" description="Disordered" evidence="6">
    <location>
        <begin position="617"/>
        <end position="648"/>
    </location>
</feature>
<dbReference type="Gene3D" id="3.40.50.150">
    <property type="entry name" value="Vaccinia Virus protein VP39"/>
    <property type="match status" value="1"/>
</dbReference>
<dbReference type="PRINTS" id="PR00105">
    <property type="entry name" value="C5METTRFRASE"/>
</dbReference>
<dbReference type="Gene3D" id="3.90.120.10">
    <property type="entry name" value="DNA Methylase, subunit A, domain 2"/>
    <property type="match status" value="1"/>
</dbReference>
<keyword evidence="3 5" id="KW-0808">Transferase</keyword>
<dbReference type="EC" id="2.1.1.37" evidence="1"/>
<dbReference type="Pfam" id="PF00145">
    <property type="entry name" value="DNA_methylase"/>
    <property type="match status" value="1"/>
</dbReference>
<organism evidence="7 8">
    <name type="scientific">Monosporascus cannonballus</name>
    <dbReference type="NCBI Taxonomy" id="155416"/>
    <lineage>
        <taxon>Eukaryota</taxon>
        <taxon>Fungi</taxon>
        <taxon>Dikarya</taxon>
        <taxon>Ascomycota</taxon>
        <taxon>Pezizomycotina</taxon>
        <taxon>Sordariomycetes</taxon>
        <taxon>Xylariomycetidae</taxon>
        <taxon>Xylariales</taxon>
        <taxon>Xylariales incertae sedis</taxon>
        <taxon>Monosporascus</taxon>
    </lineage>
</organism>
<dbReference type="PANTHER" id="PTHR10629:SF52">
    <property type="entry name" value="DNA (CYTOSINE-5)-METHYLTRANSFERASE 1"/>
    <property type="match status" value="1"/>
</dbReference>
<dbReference type="InterPro" id="IPR029063">
    <property type="entry name" value="SAM-dependent_MTases_sf"/>
</dbReference>
<feature type="active site" evidence="5">
    <location>
        <position position="363"/>
    </location>
</feature>
<keyword evidence="8" id="KW-1185">Reference proteome</keyword>
<dbReference type="PANTHER" id="PTHR10629">
    <property type="entry name" value="CYTOSINE-SPECIFIC METHYLTRANSFERASE"/>
    <property type="match status" value="1"/>
</dbReference>